<name>A0A9N9D4M6_9GLOM</name>
<reference evidence="2" key="1">
    <citation type="submission" date="2021-06" db="EMBL/GenBank/DDBJ databases">
        <authorList>
            <person name="Kallberg Y."/>
            <person name="Tangrot J."/>
            <person name="Rosling A."/>
        </authorList>
    </citation>
    <scope>NUCLEOTIDE SEQUENCE</scope>
    <source>
        <strain evidence="2">MA453B</strain>
    </source>
</reference>
<gene>
    <name evidence="2" type="ORF">DERYTH_LOCUS8739</name>
</gene>
<organism evidence="2 3">
    <name type="scientific">Dentiscutata erythropus</name>
    <dbReference type="NCBI Taxonomy" id="1348616"/>
    <lineage>
        <taxon>Eukaryota</taxon>
        <taxon>Fungi</taxon>
        <taxon>Fungi incertae sedis</taxon>
        <taxon>Mucoromycota</taxon>
        <taxon>Glomeromycotina</taxon>
        <taxon>Glomeromycetes</taxon>
        <taxon>Diversisporales</taxon>
        <taxon>Gigasporaceae</taxon>
        <taxon>Dentiscutata</taxon>
    </lineage>
</organism>
<comment type="caution">
    <text evidence="2">The sequence shown here is derived from an EMBL/GenBank/DDBJ whole genome shotgun (WGS) entry which is preliminary data.</text>
</comment>
<sequence length="71" mass="8417">MSELMVKRIILRFCLLFFLVMVVKTSPIKKSKRIDLKSCLYPIKGQMVFPDDPQYIQDIKDENTRVTFHPI</sequence>
<evidence type="ECO:0000313" key="2">
    <source>
        <dbReference type="EMBL" id="CAG8623031.1"/>
    </source>
</evidence>
<dbReference type="AlphaFoldDB" id="A0A9N9D4M6"/>
<dbReference type="OrthoDB" id="415825at2759"/>
<feature type="chain" id="PRO_5040205507" evidence="1">
    <location>
        <begin position="26"/>
        <end position="71"/>
    </location>
</feature>
<evidence type="ECO:0000313" key="3">
    <source>
        <dbReference type="Proteomes" id="UP000789405"/>
    </source>
</evidence>
<protein>
    <submittedName>
        <fullName evidence="2">26356_t:CDS:1</fullName>
    </submittedName>
</protein>
<keyword evidence="1" id="KW-0732">Signal</keyword>
<evidence type="ECO:0000256" key="1">
    <source>
        <dbReference type="SAM" id="SignalP"/>
    </source>
</evidence>
<dbReference type="Proteomes" id="UP000789405">
    <property type="component" value="Unassembled WGS sequence"/>
</dbReference>
<keyword evidence="3" id="KW-1185">Reference proteome</keyword>
<proteinExistence type="predicted"/>
<dbReference type="EMBL" id="CAJVPY010004570">
    <property type="protein sequence ID" value="CAG8623031.1"/>
    <property type="molecule type" value="Genomic_DNA"/>
</dbReference>
<accession>A0A9N9D4M6</accession>
<feature type="signal peptide" evidence="1">
    <location>
        <begin position="1"/>
        <end position="25"/>
    </location>
</feature>
<feature type="non-terminal residue" evidence="2">
    <location>
        <position position="71"/>
    </location>
</feature>